<dbReference type="Proteomes" id="UP000707731">
    <property type="component" value="Unassembled WGS sequence"/>
</dbReference>
<evidence type="ECO:0000313" key="2">
    <source>
        <dbReference type="EMBL" id="MBF6353850.1"/>
    </source>
</evidence>
<sequence length="319" mass="34533">MAVQLTQRILDRALTRALSTATAPNGLRITEGQLYYELCRLIAPVHRLPRRLPFTIPVPLRYSTFRAALDRRGHLPGLLAPTAARPAEPGRYTGEPDLFDYGLPRLLICASHDIAHMLRANGLPMESACPVLSAAELPLHPGMAAMLERVRGTIYLLHEASADGLGFPAHIRARTDLPENVRIVPIGLRPRQAASLHLFHTDAVPTGHTPLSGTATSASGAEPTAPVVSETTRVAPIPRNVPIAGVASIRAAPLPATIALDDSERRWLDSGRAVALDAVRPAALLRTVHRLVRGVRTTREPLLELRRARTAGFLTWPTA</sequence>
<proteinExistence type="predicted"/>
<accession>A0ABS0D5U5</accession>
<name>A0ABS0D5U5_9NOCA</name>
<feature type="region of interest" description="Disordered" evidence="1">
    <location>
        <begin position="208"/>
        <end position="227"/>
    </location>
</feature>
<protein>
    <submittedName>
        <fullName evidence="2">Uncharacterized protein</fullName>
    </submittedName>
</protein>
<dbReference type="RefSeq" id="WP_195000697.1">
    <property type="nucleotide sequence ID" value="NZ_JADLQN010000001.1"/>
</dbReference>
<reference evidence="2 3" key="1">
    <citation type="submission" date="2020-10" db="EMBL/GenBank/DDBJ databases">
        <title>Identification of Nocardia species via Next-generation sequencing and recognition of intraspecies genetic diversity.</title>
        <authorList>
            <person name="Li P."/>
            <person name="Li P."/>
            <person name="Lu B."/>
        </authorList>
    </citation>
    <scope>NUCLEOTIDE SEQUENCE [LARGE SCALE GENOMIC DNA]</scope>
    <source>
        <strain evidence="2 3">BJ06-0143</strain>
    </source>
</reference>
<keyword evidence="3" id="KW-1185">Reference proteome</keyword>
<dbReference type="EMBL" id="JADLQN010000001">
    <property type="protein sequence ID" value="MBF6353850.1"/>
    <property type="molecule type" value="Genomic_DNA"/>
</dbReference>
<comment type="caution">
    <text evidence="2">The sequence shown here is derived from an EMBL/GenBank/DDBJ whole genome shotgun (WGS) entry which is preliminary data.</text>
</comment>
<feature type="compositionally biased region" description="Polar residues" evidence="1">
    <location>
        <begin position="209"/>
        <end position="219"/>
    </location>
</feature>
<evidence type="ECO:0000313" key="3">
    <source>
        <dbReference type="Proteomes" id="UP000707731"/>
    </source>
</evidence>
<organism evidence="2 3">
    <name type="scientific">Nocardia higoensis</name>
    <dbReference type="NCBI Taxonomy" id="228599"/>
    <lineage>
        <taxon>Bacteria</taxon>
        <taxon>Bacillati</taxon>
        <taxon>Actinomycetota</taxon>
        <taxon>Actinomycetes</taxon>
        <taxon>Mycobacteriales</taxon>
        <taxon>Nocardiaceae</taxon>
        <taxon>Nocardia</taxon>
    </lineage>
</organism>
<gene>
    <name evidence="2" type="ORF">IU449_04680</name>
</gene>
<evidence type="ECO:0000256" key="1">
    <source>
        <dbReference type="SAM" id="MobiDB-lite"/>
    </source>
</evidence>